<reference evidence="2 3" key="1">
    <citation type="journal article" date="2018" name="BMC Genomics">
        <title>Comparative genome analyses reveal sequence features reflecting distinct modes of host-adaptation between dicot and monocot powdery mildew.</title>
        <authorList>
            <person name="Wu Y."/>
            <person name="Ma X."/>
            <person name="Pan Z."/>
            <person name="Kale S.D."/>
            <person name="Song Y."/>
            <person name="King H."/>
            <person name="Zhang Q."/>
            <person name="Presley C."/>
            <person name="Deng X."/>
            <person name="Wei C.I."/>
            <person name="Xiao S."/>
        </authorList>
    </citation>
    <scope>NUCLEOTIDE SEQUENCE [LARGE SCALE GENOMIC DNA]</scope>
    <source>
        <strain evidence="2">UCSC1</strain>
    </source>
</reference>
<dbReference type="EMBL" id="MCBR01015207">
    <property type="protein sequence ID" value="RKF61898.1"/>
    <property type="molecule type" value="Genomic_DNA"/>
</dbReference>
<organism evidence="2 3">
    <name type="scientific">Golovinomyces cichoracearum</name>
    <dbReference type="NCBI Taxonomy" id="62708"/>
    <lineage>
        <taxon>Eukaryota</taxon>
        <taxon>Fungi</taxon>
        <taxon>Dikarya</taxon>
        <taxon>Ascomycota</taxon>
        <taxon>Pezizomycotina</taxon>
        <taxon>Leotiomycetes</taxon>
        <taxon>Erysiphales</taxon>
        <taxon>Erysiphaceae</taxon>
        <taxon>Golovinomyces</taxon>
    </lineage>
</organism>
<evidence type="ECO:0000313" key="2">
    <source>
        <dbReference type="EMBL" id="RKF61898.1"/>
    </source>
</evidence>
<comment type="caution">
    <text evidence="2">The sequence shown here is derived from an EMBL/GenBank/DDBJ whole genome shotgun (WGS) entry which is preliminary data.</text>
</comment>
<feature type="compositionally biased region" description="Polar residues" evidence="1">
    <location>
        <begin position="18"/>
        <end position="29"/>
    </location>
</feature>
<gene>
    <name evidence="2" type="ORF">GcC1_152023</name>
</gene>
<proteinExistence type="predicted"/>
<feature type="region of interest" description="Disordered" evidence="1">
    <location>
        <begin position="47"/>
        <end position="70"/>
    </location>
</feature>
<evidence type="ECO:0000313" key="3">
    <source>
        <dbReference type="Proteomes" id="UP000285405"/>
    </source>
</evidence>
<sequence>MIDVHPAPKEPAVIDPTITENSNSKPTIASSDSEHFLKISAALHLIPSSELTSTPTPTPELKSSPVLKPM</sequence>
<protein>
    <submittedName>
        <fullName evidence="2">Uncharacterized protein</fullName>
    </submittedName>
</protein>
<dbReference type="Proteomes" id="UP000285405">
    <property type="component" value="Unassembled WGS sequence"/>
</dbReference>
<dbReference type="AlphaFoldDB" id="A0A420HWQ7"/>
<feature type="region of interest" description="Disordered" evidence="1">
    <location>
        <begin position="1"/>
        <end position="29"/>
    </location>
</feature>
<name>A0A420HWQ7_9PEZI</name>
<evidence type="ECO:0000256" key="1">
    <source>
        <dbReference type="SAM" id="MobiDB-lite"/>
    </source>
</evidence>
<accession>A0A420HWQ7</accession>
<feature type="non-terminal residue" evidence="2">
    <location>
        <position position="70"/>
    </location>
</feature>